<dbReference type="Pfam" id="PF00440">
    <property type="entry name" value="TetR_N"/>
    <property type="match status" value="1"/>
</dbReference>
<evidence type="ECO:0000256" key="2">
    <source>
        <dbReference type="PROSITE-ProRule" id="PRU00335"/>
    </source>
</evidence>
<dbReference type="AlphaFoldDB" id="A0A2T4UBW0"/>
<dbReference type="PANTHER" id="PTHR30055:SF184">
    <property type="entry name" value="HTH-TYPE TRANSCRIPTIONAL REGULATOR ETHR"/>
    <property type="match status" value="1"/>
</dbReference>
<reference evidence="4 5" key="1">
    <citation type="submission" date="2018-03" db="EMBL/GenBank/DDBJ databases">
        <title>Aquarubrobacter algicola gen. nov., sp. nov., a novel actinobacterium isolated from shallow eutrophic lake during the end of cyanobacterial harmful algal blooms.</title>
        <authorList>
            <person name="Chun S.J."/>
        </authorList>
    </citation>
    <scope>NUCLEOTIDE SEQUENCE [LARGE SCALE GENOMIC DNA]</scope>
    <source>
        <strain evidence="4 5">Seoho-28</strain>
    </source>
</reference>
<dbReference type="GO" id="GO:0003700">
    <property type="term" value="F:DNA-binding transcription factor activity"/>
    <property type="evidence" value="ECO:0007669"/>
    <property type="project" value="TreeGrafter"/>
</dbReference>
<feature type="DNA-binding region" description="H-T-H motif" evidence="2">
    <location>
        <begin position="49"/>
        <end position="68"/>
    </location>
</feature>
<dbReference type="Gene3D" id="1.10.10.60">
    <property type="entry name" value="Homeodomain-like"/>
    <property type="match status" value="1"/>
</dbReference>
<feature type="domain" description="HTH tetR-type" evidence="3">
    <location>
        <begin position="26"/>
        <end position="86"/>
    </location>
</feature>
<protein>
    <recommendedName>
        <fullName evidence="3">HTH tetR-type domain-containing protein</fullName>
    </recommendedName>
</protein>
<dbReference type="PANTHER" id="PTHR30055">
    <property type="entry name" value="HTH-TYPE TRANSCRIPTIONAL REGULATOR RUTR"/>
    <property type="match status" value="1"/>
</dbReference>
<proteinExistence type="predicted"/>
<dbReference type="EMBL" id="PYYB01000005">
    <property type="protein sequence ID" value="PTL54361.1"/>
    <property type="molecule type" value="Genomic_DNA"/>
</dbReference>
<dbReference type="SUPFAM" id="SSF46689">
    <property type="entry name" value="Homeodomain-like"/>
    <property type="match status" value="1"/>
</dbReference>
<accession>A0A2T4UBW0</accession>
<comment type="caution">
    <text evidence="4">The sequence shown here is derived from an EMBL/GenBank/DDBJ whole genome shotgun (WGS) entry which is preliminary data.</text>
</comment>
<dbReference type="GO" id="GO:0000976">
    <property type="term" value="F:transcription cis-regulatory region binding"/>
    <property type="evidence" value="ECO:0007669"/>
    <property type="project" value="TreeGrafter"/>
</dbReference>
<dbReference type="InterPro" id="IPR001647">
    <property type="entry name" value="HTH_TetR"/>
</dbReference>
<evidence type="ECO:0000313" key="4">
    <source>
        <dbReference type="EMBL" id="PTL54361.1"/>
    </source>
</evidence>
<gene>
    <name evidence="4" type="ORF">C7Y72_21750</name>
</gene>
<dbReference type="Proteomes" id="UP000240739">
    <property type="component" value="Unassembled WGS sequence"/>
</dbReference>
<evidence type="ECO:0000256" key="1">
    <source>
        <dbReference type="ARBA" id="ARBA00023125"/>
    </source>
</evidence>
<dbReference type="InterPro" id="IPR036271">
    <property type="entry name" value="Tet_transcr_reg_TetR-rel_C_sf"/>
</dbReference>
<organism evidence="4 5">
    <name type="scientific">Paraconexibacter algicola</name>
    <dbReference type="NCBI Taxonomy" id="2133960"/>
    <lineage>
        <taxon>Bacteria</taxon>
        <taxon>Bacillati</taxon>
        <taxon>Actinomycetota</taxon>
        <taxon>Thermoleophilia</taxon>
        <taxon>Solirubrobacterales</taxon>
        <taxon>Paraconexibacteraceae</taxon>
        <taxon>Paraconexibacter</taxon>
    </lineage>
</organism>
<keyword evidence="1 2" id="KW-0238">DNA-binding</keyword>
<dbReference type="InterPro" id="IPR050109">
    <property type="entry name" value="HTH-type_TetR-like_transc_reg"/>
</dbReference>
<name>A0A2T4UBW0_9ACTN</name>
<keyword evidence="5" id="KW-1185">Reference proteome</keyword>
<evidence type="ECO:0000259" key="3">
    <source>
        <dbReference type="PROSITE" id="PS50977"/>
    </source>
</evidence>
<sequence length="221" mass="23643">MSHRPATVGRVPAPEVRRTRLRAARGENRAAIVAAAEAALRRRPFREVTVEEVMQDAGLARTQFYRHFDDLPDLVLRVGQDAFGALLDAHEELVALSSLDRAALEEGLRRAVEAFAEHGPLVRALGEAAIHDAAVEAVLDGVHERYVALVAGVVERAAAQGAPIAAPRETARLLHHANVAYLTTVFGREPLVGVDEAHAAVLGMWAATLGLDDAGATRQAP</sequence>
<dbReference type="PROSITE" id="PS50977">
    <property type="entry name" value="HTH_TETR_2"/>
    <property type="match status" value="1"/>
</dbReference>
<dbReference type="InterPro" id="IPR009057">
    <property type="entry name" value="Homeodomain-like_sf"/>
</dbReference>
<dbReference type="SUPFAM" id="SSF48498">
    <property type="entry name" value="Tetracyclin repressor-like, C-terminal domain"/>
    <property type="match status" value="1"/>
</dbReference>
<evidence type="ECO:0000313" key="5">
    <source>
        <dbReference type="Proteomes" id="UP000240739"/>
    </source>
</evidence>
<dbReference type="Gene3D" id="1.10.357.10">
    <property type="entry name" value="Tetracycline Repressor, domain 2"/>
    <property type="match status" value="1"/>
</dbReference>